<sequence>MGRLARSFALFKASLRVLRSRKELATFPVLAGVSGLLVALVFLVPAFFVSRNGLMNEVKVAPGSWGLLALFYVAAAFVTVFFNAALISQADVALRGGDPSVGAGLRAAGRNWLRLLGWAIITATVTMILRVIEERLGFLGTLIARGVDVAWSLVTYLVLPVLMLENRTVRESAKRSGEMFKRTWGENLAGQGGIGLAGFLVSLAGVIVLLLPGTLLGGAITWFVCLGLAFCWLLVVSILTSTLSGIYQTALYRYAAEGTVAGEFADVDLQDAFVTR</sequence>
<dbReference type="EMBL" id="FNON01000012">
    <property type="protein sequence ID" value="SDZ29517.1"/>
    <property type="molecule type" value="Genomic_DNA"/>
</dbReference>
<evidence type="ECO:0000313" key="3">
    <source>
        <dbReference type="Proteomes" id="UP000199515"/>
    </source>
</evidence>
<dbReference type="AlphaFoldDB" id="A0A1H3RV19"/>
<evidence type="ECO:0000256" key="1">
    <source>
        <dbReference type="SAM" id="Phobius"/>
    </source>
</evidence>
<keyword evidence="3" id="KW-1185">Reference proteome</keyword>
<evidence type="ECO:0000313" key="2">
    <source>
        <dbReference type="EMBL" id="SDZ29517.1"/>
    </source>
</evidence>
<feature type="transmembrane region" description="Helical" evidence="1">
    <location>
        <begin position="149"/>
        <end position="167"/>
    </location>
</feature>
<keyword evidence="1" id="KW-0812">Transmembrane</keyword>
<name>A0A1H3RV19_9PSEU</name>
<dbReference type="Pfam" id="PF19656">
    <property type="entry name" value="DUF6159"/>
    <property type="match status" value="1"/>
</dbReference>
<proteinExistence type="predicted"/>
<feature type="transmembrane region" description="Helical" evidence="1">
    <location>
        <begin position="219"/>
        <end position="243"/>
    </location>
</feature>
<accession>A0A1H3RV19</accession>
<feature type="transmembrane region" description="Helical" evidence="1">
    <location>
        <begin position="111"/>
        <end position="129"/>
    </location>
</feature>
<feature type="transmembrane region" description="Helical" evidence="1">
    <location>
        <begin position="24"/>
        <end position="49"/>
    </location>
</feature>
<dbReference type="OrthoDB" id="4697240at2"/>
<keyword evidence="1" id="KW-1133">Transmembrane helix</keyword>
<reference evidence="2 3" key="1">
    <citation type="submission" date="2016-10" db="EMBL/GenBank/DDBJ databases">
        <authorList>
            <person name="de Groot N.N."/>
        </authorList>
    </citation>
    <scope>NUCLEOTIDE SEQUENCE [LARGE SCALE GENOMIC DNA]</scope>
    <source>
        <strain evidence="2 3">CPCC 202699</strain>
    </source>
</reference>
<evidence type="ECO:0008006" key="4">
    <source>
        <dbReference type="Google" id="ProtNLM"/>
    </source>
</evidence>
<dbReference type="STRING" id="589385.SAMN05421504_11228"/>
<organism evidence="2 3">
    <name type="scientific">Amycolatopsis xylanica</name>
    <dbReference type="NCBI Taxonomy" id="589385"/>
    <lineage>
        <taxon>Bacteria</taxon>
        <taxon>Bacillati</taxon>
        <taxon>Actinomycetota</taxon>
        <taxon>Actinomycetes</taxon>
        <taxon>Pseudonocardiales</taxon>
        <taxon>Pseudonocardiaceae</taxon>
        <taxon>Amycolatopsis</taxon>
    </lineage>
</organism>
<dbReference type="Proteomes" id="UP000199515">
    <property type="component" value="Unassembled WGS sequence"/>
</dbReference>
<feature type="transmembrane region" description="Helical" evidence="1">
    <location>
        <begin position="188"/>
        <end position="213"/>
    </location>
</feature>
<feature type="transmembrane region" description="Helical" evidence="1">
    <location>
        <begin position="69"/>
        <end position="90"/>
    </location>
</feature>
<dbReference type="InterPro" id="IPR046157">
    <property type="entry name" value="DUF6159"/>
</dbReference>
<protein>
    <recommendedName>
        <fullName evidence="4">Glycerophosphoryl diester phosphodiesterase membrane domain-containing protein</fullName>
    </recommendedName>
</protein>
<dbReference type="RefSeq" id="WP_091298244.1">
    <property type="nucleotide sequence ID" value="NZ_FNON01000012.1"/>
</dbReference>
<keyword evidence="1" id="KW-0472">Membrane</keyword>
<gene>
    <name evidence="2" type="ORF">SAMN05421504_11228</name>
</gene>